<dbReference type="AlphaFoldDB" id="F9SNZ9"/>
<gene>
    <name evidence="1" type="ORF">VIOR3934_05544</name>
</gene>
<accession>F9SNZ9</accession>
<protein>
    <submittedName>
        <fullName evidence="1">Uncharacterized protein</fullName>
    </submittedName>
</protein>
<name>F9SNZ9_VIBOR</name>
<reference evidence="1 2" key="1">
    <citation type="journal article" date="2012" name="Int. J. Syst. Evol. Microbiol.">
        <title>Vibrio caribbeanicus sp. nov., isolated from the marine sponge Scleritoderma cyanea.</title>
        <authorList>
            <person name="Hoffmann M."/>
            <person name="Monday S.R."/>
            <person name="Allard M.W."/>
            <person name="Strain E.A."/>
            <person name="Whittaker P."/>
            <person name="Naum M."/>
            <person name="McCarthy P.J."/>
            <person name="Lopez J.V."/>
            <person name="Fischer M."/>
            <person name="Brown E.W."/>
        </authorList>
    </citation>
    <scope>NUCLEOTIDE SEQUENCE [LARGE SCALE GENOMIC DNA]</scope>
    <source>
        <strain evidence="2">CIP 102891 / ATCC 33934</strain>
    </source>
</reference>
<dbReference type="EMBL" id="AFWH01000010">
    <property type="protein sequence ID" value="EGU53056.1"/>
    <property type="molecule type" value="Genomic_DNA"/>
</dbReference>
<sequence>MEQPLTELFYFLLGDMEIALYFVASPAHVVINMVGFQFDGIKQIQPMTEMLTDRT</sequence>
<organism evidence="1 2">
    <name type="scientific">Vibrio orientalis CIP 102891 = ATCC 33934</name>
    <dbReference type="NCBI Taxonomy" id="675816"/>
    <lineage>
        <taxon>Bacteria</taxon>
        <taxon>Pseudomonadati</taxon>
        <taxon>Pseudomonadota</taxon>
        <taxon>Gammaproteobacteria</taxon>
        <taxon>Vibrionales</taxon>
        <taxon>Vibrionaceae</taxon>
        <taxon>Vibrio</taxon>
        <taxon>Vibrio oreintalis group</taxon>
    </lineage>
</organism>
<comment type="caution">
    <text evidence="1">The sequence shown here is derived from an EMBL/GenBank/DDBJ whole genome shotgun (WGS) entry which is preliminary data.</text>
</comment>
<dbReference type="Proteomes" id="UP000002817">
    <property type="component" value="Unassembled WGS sequence"/>
</dbReference>
<evidence type="ECO:0000313" key="1">
    <source>
        <dbReference type="EMBL" id="EGU53056.1"/>
    </source>
</evidence>
<proteinExistence type="predicted"/>
<evidence type="ECO:0000313" key="2">
    <source>
        <dbReference type="Proteomes" id="UP000002817"/>
    </source>
</evidence>